<feature type="compositionally biased region" description="Polar residues" evidence="15">
    <location>
        <begin position="175"/>
        <end position="195"/>
    </location>
</feature>
<evidence type="ECO:0000256" key="15">
    <source>
        <dbReference type="SAM" id="MobiDB-lite"/>
    </source>
</evidence>
<keyword evidence="7" id="KW-0547">Nucleotide-binding</keyword>
<keyword evidence="11" id="KW-0472">Membrane</keyword>
<keyword evidence="5" id="KW-0723">Serine/threonine-protein kinase</keyword>
<accession>A0A9D4RKQ9</accession>
<evidence type="ECO:0000256" key="1">
    <source>
        <dbReference type="ARBA" id="ARBA00004202"/>
    </source>
</evidence>
<comment type="subcellular location">
    <subcellularLocation>
        <location evidence="1">Cell membrane</location>
        <topology evidence="1">Peripheral membrane protein</topology>
    </subcellularLocation>
</comment>
<comment type="catalytic activity">
    <reaction evidence="14">
        <text>L-seryl-[protein] + ATP = O-phospho-L-seryl-[protein] + ADP + H(+)</text>
        <dbReference type="Rhea" id="RHEA:17989"/>
        <dbReference type="Rhea" id="RHEA-COMP:9863"/>
        <dbReference type="Rhea" id="RHEA-COMP:11604"/>
        <dbReference type="ChEBI" id="CHEBI:15378"/>
        <dbReference type="ChEBI" id="CHEBI:29999"/>
        <dbReference type="ChEBI" id="CHEBI:30616"/>
        <dbReference type="ChEBI" id="CHEBI:83421"/>
        <dbReference type="ChEBI" id="CHEBI:456216"/>
        <dbReference type="EC" id="2.7.11.1"/>
    </reaction>
</comment>
<reference evidence="18" key="1">
    <citation type="journal article" date="2019" name="bioRxiv">
        <title>The Genome of the Zebra Mussel, Dreissena polymorpha: A Resource for Invasive Species Research.</title>
        <authorList>
            <person name="McCartney M.A."/>
            <person name="Auch B."/>
            <person name="Kono T."/>
            <person name="Mallez S."/>
            <person name="Zhang Y."/>
            <person name="Obille A."/>
            <person name="Becker A."/>
            <person name="Abrahante J.E."/>
            <person name="Garbe J."/>
            <person name="Badalamenti J.P."/>
            <person name="Herman A."/>
            <person name="Mangelson H."/>
            <person name="Liachko I."/>
            <person name="Sullivan S."/>
            <person name="Sone E.D."/>
            <person name="Koren S."/>
            <person name="Silverstein K.A.T."/>
            <person name="Beckman K.B."/>
            <person name="Gohl D.M."/>
        </authorList>
    </citation>
    <scope>NUCLEOTIDE SEQUENCE</scope>
    <source>
        <strain evidence="18">Duluth1</strain>
        <tissue evidence="18">Whole animal</tissue>
    </source>
</reference>
<evidence type="ECO:0000256" key="12">
    <source>
        <dbReference type="ARBA" id="ARBA00023306"/>
    </source>
</evidence>
<dbReference type="Gene3D" id="1.10.510.10">
    <property type="entry name" value="Transferase(Phosphotransferase) domain 1"/>
    <property type="match status" value="1"/>
</dbReference>
<evidence type="ECO:0000256" key="2">
    <source>
        <dbReference type="ARBA" id="ARBA00006234"/>
    </source>
</evidence>
<keyword evidence="19" id="KW-1185">Reference proteome</keyword>
<dbReference type="GO" id="GO:0005524">
    <property type="term" value="F:ATP binding"/>
    <property type="evidence" value="ECO:0007669"/>
    <property type="project" value="UniProtKB-KW"/>
</dbReference>
<protein>
    <recommendedName>
        <fullName evidence="3">non-specific serine/threonine protein kinase</fullName>
        <ecNumber evidence="3">2.7.11.1</ecNumber>
    </recommendedName>
</protein>
<sequence>MENHLYTCCGSPAYAAPELISGKEYLGAEADIWSMGILLYALLCGYLPFDDENIPHLYKKIQSGRYETPAWLSQESKELIASMLQVDPKRRITVGQLISHPWLLKGFDISVEWHSKYRWKVDEDCITELAVHYGKTKQDMEADVQEWQFDYLTATYFLLLEKKMKGRPVRLIQQQLKQTQDTPRPRSQSADTASRSPPEPSSGPQRRTETKAGSRTERPKGRARERLPFSDSKDTNKENFLVPETPIIRNKTPRSLIATNKNANTLIEQNNLENRKPRSPLMAKQLPIALDDTLCTPGKMLNGSMLNSTLSPSRSYDSQLNNLEKETPLSASKNRAASVDEELYKAHMDLTPSKSKKGSVFGSLEKMFNMLTPKKQRNSSSDGPRKVKALHNVFRTNKTNADLALASLKSTVEKKFIPYKQSDYTLRCTVMDDWGRVKLAFDLEVCSIPKMSFVGVARKRVKGDTWHYKKLCEDILNTAKLLC</sequence>
<dbReference type="Pfam" id="PF02149">
    <property type="entry name" value="KA1"/>
    <property type="match status" value="1"/>
</dbReference>
<dbReference type="GO" id="GO:0005737">
    <property type="term" value="C:cytoplasm"/>
    <property type="evidence" value="ECO:0007669"/>
    <property type="project" value="TreeGrafter"/>
</dbReference>
<keyword evidence="8" id="KW-0418">Kinase</keyword>
<dbReference type="EC" id="2.7.11.1" evidence="3"/>
<dbReference type="Proteomes" id="UP000828390">
    <property type="component" value="Unassembled WGS sequence"/>
</dbReference>
<keyword evidence="12" id="KW-0131">Cell cycle</keyword>
<dbReference type="GO" id="GO:0004674">
    <property type="term" value="F:protein serine/threonine kinase activity"/>
    <property type="evidence" value="ECO:0007669"/>
    <property type="project" value="UniProtKB-KW"/>
</dbReference>
<dbReference type="InterPro" id="IPR011009">
    <property type="entry name" value="Kinase-like_dom_sf"/>
</dbReference>
<feature type="compositionally biased region" description="Basic and acidic residues" evidence="15">
    <location>
        <begin position="206"/>
        <end position="237"/>
    </location>
</feature>
<feature type="region of interest" description="Disordered" evidence="15">
    <location>
        <begin position="175"/>
        <end position="247"/>
    </location>
</feature>
<dbReference type="GO" id="GO:0035556">
    <property type="term" value="P:intracellular signal transduction"/>
    <property type="evidence" value="ECO:0007669"/>
    <property type="project" value="TreeGrafter"/>
</dbReference>
<dbReference type="PANTHER" id="PTHR24346:SF30">
    <property type="entry name" value="MATERNAL EMBRYONIC LEUCINE ZIPPER KINASE"/>
    <property type="match status" value="1"/>
</dbReference>
<dbReference type="SMART" id="SM00220">
    <property type="entry name" value="S_TKc"/>
    <property type="match status" value="1"/>
</dbReference>
<comment type="catalytic activity">
    <reaction evidence="13">
        <text>L-threonyl-[protein] + ATP = O-phospho-L-threonyl-[protein] + ADP + H(+)</text>
        <dbReference type="Rhea" id="RHEA:46608"/>
        <dbReference type="Rhea" id="RHEA-COMP:11060"/>
        <dbReference type="Rhea" id="RHEA-COMP:11605"/>
        <dbReference type="ChEBI" id="CHEBI:15378"/>
        <dbReference type="ChEBI" id="CHEBI:30013"/>
        <dbReference type="ChEBI" id="CHEBI:30616"/>
        <dbReference type="ChEBI" id="CHEBI:61977"/>
        <dbReference type="ChEBI" id="CHEBI:456216"/>
        <dbReference type="EC" id="2.7.11.1"/>
    </reaction>
</comment>
<evidence type="ECO:0000256" key="11">
    <source>
        <dbReference type="ARBA" id="ARBA00023136"/>
    </source>
</evidence>
<keyword evidence="4" id="KW-1003">Cell membrane</keyword>
<dbReference type="AlphaFoldDB" id="A0A9D4RKQ9"/>
<feature type="domain" description="Protein kinase" evidence="16">
    <location>
        <begin position="1"/>
        <end position="103"/>
    </location>
</feature>
<dbReference type="FunFam" id="3.30.310.80:FF:000011">
    <property type="entry name" value="Non-specific serine/threonine protein kinase"/>
    <property type="match status" value="1"/>
</dbReference>
<dbReference type="InterPro" id="IPR000719">
    <property type="entry name" value="Prot_kinase_dom"/>
</dbReference>
<dbReference type="EMBL" id="JAIWYP010000002">
    <property type="protein sequence ID" value="KAH3871048.1"/>
    <property type="molecule type" value="Genomic_DNA"/>
</dbReference>
<dbReference type="SUPFAM" id="SSF103243">
    <property type="entry name" value="KA1-like"/>
    <property type="match status" value="1"/>
</dbReference>
<evidence type="ECO:0000256" key="10">
    <source>
        <dbReference type="ARBA" id="ARBA00023121"/>
    </source>
</evidence>
<evidence type="ECO:0000256" key="8">
    <source>
        <dbReference type="ARBA" id="ARBA00022777"/>
    </source>
</evidence>
<evidence type="ECO:0000259" key="16">
    <source>
        <dbReference type="PROSITE" id="PS50011"/>
    </source>
</evidence>
<evidence type="ECO:0000259" key="17">
    <source>
        <dbReference type="PROSITE" id="PS50032"/>
    </source>
</evidence>
<evidence type="ECO:0000256" key="13">
    <source>
        <dbReference type="ARBA" id="ARBA00047899"/>
    </source>
</evidence>
<name>A0A9D4RKQ9_DREPO</name>
<dbReference type="GO" id="GO:0008289">
    <property type="term" value="F:lipid binding"/>
    <property type="evidence" value="ECO:0007669"/>
    <property type="project" value="UniProtKB-KW"/>
</dbReference>
<evidence type="ECO:0000256" key="5">
    <source>
        <dbReference type="ARBA" id="ARBA00022527"/>
    </source>
</evidence>
<evidence type="ECO:0000256" key="9">
    <source>
        <dbReference type="ARBA" id="ARBA00022840"/>
    </source>
</evidence>
<comment type="caution">
    <text evidence="18">The sequence shown here is derived from an EMBL/GenBank/DDBJ whole genome shotgun (WGS) entry which is preliminary data.</text>
</comment>
<dbReference type="Pfam" id="PF21594">
    <property type="entry name" value="UBA_MELK"/>
    <property type="match status" value="1"/>
</dbReference>
<dbReference type="InterPro" id="IPR048637">
    <property type="entry name" value="MELK_UBA"/>
</dbReference>
<dbReference type="CDD" id="cd12198">
    <property type="entry name" value="MELK_C"/>
    <property type="match status" value="1"/>
</dbReference>
<evidence type="ECO:0000313" key="19">
    <source>
        <dbReference type="Proteomes" id="UP000828390"/>
    </source>
</evidence>
<dbReference type="Pfam" id="PF00069">
    <property type="entry name" value="Pkinase"/>
    <property type="match status" value="1"/>
</dbReference>
<keyword evidence="9" id="KW-0067">ATP-binding</keyword>
<dbReference type="InterPro" id="IPR001772">
    <property type="entry name" value="KA1_dom"/>
</dbReference>
<evidence type="ECO:0000256" key="7">
    <source>
        <dbReference type="ARBA" id="ARBA00022741"/>
    </source>
</evidence>
<gene>
    <name evidence="18" type="ORF">DPMN_034242</name>
</gene>
<dbReference type="PANTHER" id="PTHR24346">
    <property type="entry name" value="MAP/MICROTUBULE AFFINITY-REGULATING KINASE"/>
    <property type="match status" value="1"/>
</dbReference>
<dbReference type="PROSITE" id="PS50032">
    <property type="entry name" value="KA1"/>
    <property type="match status" value="1"/>
</dbReference>
<dbReference type="GO" id="GO:0005886">
    <property type="term" value="C:plasma membrane"/>
    <property type="evidence" value="ECO:0007669"/>
    <property type="project" value="UniProtKB-SubCell"/>
</dbReference>
<dbReference type="SUPFAM" id="SSF56112">
    <property type="entry name" value="Protein kinase-like (PK-like)"/>
    <property type="match status" value="1"/>
</dbReference>
<evidence type="ECO:0000256" key="4">
    <source>
        <dbReference type="ARBA" id="ARBA00022475"/>
    </source>
</evidence>
<comment type="similarity">
    <text evidence="2">Belongs to the protein kinase superfamily. CAMK Ser/Thr protein kinase family. SNF1 subfamily.</text>
</comment>
<evidence type="ECO:0000313" key="18">
    <source>
        <dbReference type="EMBL" id="KAH3871048.1"/>
    </source>
</evidence>
<feature type="domain" description="KA1" evidence="17">
    <location>
        <begin position="432"/>
        <end position="481"/>
    </location>
</feature>
<dbReference type="PROSITE" id="PS50011">
    <property type="entry name" value="PROTEIN_KINASE_DOM"/>
    <property type="match status" value="1"/>
</dbReference>
<dbReference type="Gene3D" id="3.30.310.80">
    <property type="entry name" value="Kinase associated domain 1, KA1"/>
    <property type="match status" value="1"/>
</dbReference>
<organism evidence="18 19">
    <name type="scientific">Dreissena polymorpha</name>
    <name type="common">Zebra mussel</name>
    <name type="synonym">Mytilus polymorpha</name>
    <dbReference type="NCBI Taxonomy" id="45954"/>
    <lineage>
        <taxon>Eukaryota</taxon>
        <taxon>Metazoa</taxon>
        <taxon>Spiralia</taxon>
        <taxon>Lophotrochozoa</taxon>
        <taxon>Mollusca</taxon>
        <taxon>Bivalvia</taxon>
        <taxon>Autobranchia</taxon>
        <taxon>Heteroconchia</taxon>
        <taxon>Euheterodonta</taxon>
        <taxon>Imparidentia</taxon>
        <taxon>Neoheterodontei</taxon>
        <taxon>Myida</taxon>
        <taxon>Dreissenoidea</taxon>
        <taxon>Dreissenidae</taxon>
        <taxon>Dreissena</taxon>
    </lineage>
</organism>
<evidence type="ECO:0000256" key="14">
    <source>
        <dbReference type="ARBA" id="ARBA00048679"/>
    </source>
</evidence>
<reference evidence="18" key="2">
    <citation type="submission" date="2020-11" db="EMBL/GenBank/DDBJ databases">
        <authorList>
            <person name="McCartney M.A."/>
            <person name="Auch B."/>
            <person name="Kono T."/>
            <person name="Mallez S."/>
            <person name="Becker A."/>
            <person name="Gohl D.M."/>
            <person name="Silverstein K.A.T."/>
            <person name="Koren S."/>
            <person name="Bechman K.B."/>
            <person name="Herman A."/>
            <person name="Abrahante J.E."/>
            <person name="Garbe J."/>
        </authorList>
    </citation>
    <scope>NUCLEOTIDE SEQUENCE</scope>
    <source>
        <strain evidence="18">Duluth1</strain>
        <tissue evidence="18">Whole animal</tissue>
    </source>
</reference>
<dbReference type="InterPro" id="IPR028375">
    <property type="entry name" value="KA1/Ssp2_C"/>
</dbReference>
<evidence type="ECO:0000256" key="6">
    <source>
        <dbReference type="ARBA" id="ARBA00022679"/>
    </source>
</evidence>
<keyword evidence="6" id="KW-0808">Transferase</keyword>
<keyword evidence="10" id="KW-0446">Lipid-binding</keyword>
<dbReference type="FunFam" id="1.10.510.10:FF:000571">
    <property type="entry name" value="Maternal embryonic leucine zipper kinase"/>
    <property type="match status" value="1"/>
</dbReference>
<dbReference type="CDD" id="cd14341">
    <property type="entry name" value="UBA_MELK"/>
    <property type="match status" value="1"/>
</dbReference>
<evidence type="ECO:0000256" key="3">
    <source>
        <dbReference type="ARBA" id="ARBA00012513"/>
    </source>
</evidence>
<proteinExistence type="inferred from homology"/>